<feature type="transmembrane region" description="Helical" evidence="1">
    <location>
        <begin position="71"/>
        <end position="94"/>
    </location>
</feature>
<protein>
    <submittedName>
        <fullName evidence="2">Uncharacterized protein</fullName>
    </submittedName>
</protein>
<dbReference type="AlphaFoldDB" id="V6S5Q1"/>
<proteinExistence type="predicted"/>
<keyword evidence="1" id="KW-0472">Membrane</keyword>
<name>V6S5Q1_9FLAO</name>
<keyword evidence="1" id="KW-0812">Transmembrane</keyword>
<evidence type="ECO:0000313" key="2">
    <source>
        <dbReference type="EMBL" id="TWI13197.1"/>
    </source>
</evidence>
<organism evidence="2 3">
    <name type="scientific">Flavobacterium cauense R2A-7</name>
    <dbReference type="NCBI Taxonomy" id="1341154"/>
    <lineage>
        <taxon>Bacteria</taxon>
        <taxon>Pseudomonadati</taxon>
        <taxon>Bacteroidota</taxon>
        <taxon>Flavobacteriia</taxon>
        <taxon>Flavobacteriales</taxon>
        <taxon>Flavobacteriaceae</taxon>
        <taxon>Flavobacterium</taxon>
    </lineage>
</organism>
<keyword evidence="3" id="KW-1185">Reference proteome</keyword>
<comment type="caution">
    <text evidence="2">The sequence shown here is derived from an EMBL/GenBank/DDBJ whole genome shotgun (WGS) entry which is preliminary data.</text>
</comment>
<evidence type="ECO:0000313" key="3">
    <source>
        <dbReference type="Proteomes" id="UP000319848"/>
    </source>
</evidence>
<dbReference type="STRING" id="1341154.FCR2A7T_04450"/>
<keyword evidence="1" id="KW-1133">Transmembrane helix</keyword>
<dbReference type="Proteomes" id="UP000319848">
    <property type="component" value="Unassembled WGS sequence"/>
</dbReference>
<dbReference type="OrthoDB" id="1375605at2"/>
<dbReference type="EMBL" id="VLKQ01000004">
    <property type="protein sequence ID" value="TWI13197.1"/>
    <property type="molecule type" value="Genomic_DNA"/>
</dbReference>
<reference evidence="2 3" key="1">
    <citation type="journal article" date="2015" name="Stand. Genomic Sci.">
        <title>Genomic Encyclopedia of Bacterial and Archaeal Type Strains, Phase III: the genomes of soil and plant-associated and newly described type strains.</title>
        <authorList>
            <person name="Whitman W.B."/>
            <person name="Woyke T."/>
            <person name="Klenk H.P."/>
            <person name="Zhou Y."/>
            <person name="Lilburn T.G."/>
            <person name="Beck B.J."/>
            <person name="De Vos P."/>
            <person name="Vandamme P."/>
            <person name="Eisen J.A."/>
            <person name="Garrity G."/>
            <person name="Hugenholtz P."/>
            <person name="Kyrpides N.C."/>
        </authorList>
    </citation>
    <scope>NUCLEOTIDE SEQUENCE [LARGE SCALE GENOMIC DNA]</scope>
    <source>
        <strain evidence="2 3">CGMCC 1.7270</strain>
    </source>
</reference>
<feature type="transmembrane region" description="Helical" evidence="1">
    <location>
        <begin position="106"/>
        <end position="127"/>
    </location>
</feature>
<feature type="transmembrane region" description="Helical" evidence="1">
    <location>
        <begin position="45"/>
        <end position="64"/>
    </location>
</feature>
<evidence type="ECO:0000256" key="1">
    <source>
        <dbReference type="SAM" id="Phobius"/>
    </source>
</evidence>
<sequence length="143" mass="16378">MNKEKVQTLLLAFSLTLIAYIGNKSISLLPEFSASYQKFHYSLENLYGVFFVFTLVILIILLIVKDKNLDYVGMTFLLITSVKMGVSFFIVRPILAETNQNFVEKINFFVIFILFLAIETIITIRLLNKGNGLDKQNINSIKK</sequence>
<dbReference type="RefSeq" id="WP_023569628.1">
    <property type="nucleotide sequence ID" value="NZ_AVBI01000001.1"/>
</dbReference>
<gene>
    <name evidence="2" type="ORF">IP98_01179</name>
</gene>
<accession>V6S5Q1</accession>